<dbReference type="Proteomes" id="UP000004947">
    <property type="component" value="Unassembled WGS sequence"/>
</dbReference>
<protein>
    <submittedName>
        <fullName evidence="1">Uncharacterized protein</fullName>
    </submittedName>
</protein>
<accession>A6DHQ4</accession>
<dbReference type="AlphaFoldDB" id="A6DHQ4"/>
<keyword evidence="2" id="KW-1185">Reference proteome</keyword>
<reference evidence="1 2" key="1">
    <citation type="journal article" date="2010" name="J. Bacteriol.">
        <title>Genome sequence of Lentisphaera araneosa HTCC2155T, the type species of the order Lentisphaerales in the phylum Lentisphaerae.</title>
        <authorList>
            <person name="Thrash J.C."/>
            <person name="Cho J.C."/>
            <person name="Vergin K.L."/>
            <person name="Morris R.M."/>
            <person name="Giovannoni S.J."/>
        </authorList>
    </citation>
    <scope>NUCLEOTIDE SEQUENCE [LARGE SCALE GENOMIC DNA]</scope>
    <source>
        <strain evidence="1 2">HTCC2155</strain>
    </source>
</reference>
<dbReference type="RefSeq" id="WP_007277439.1">
    <property type="nucleotide sequence ID" value="NZ_ABCK01000003.1"/>
</dbReference>
<proteinExistence type="predicted"/>
<sequence length="138" mass="16369">EFLLRAMEDEEKHRDIEITKDLRGSHPLITKYTELYNKEKEEAKRNPWSNYFHPPSGYGLRNITSFSRAKLILNTIFKQAEKRGYIVTESNRYQGVDLIVHDQKIAIELHENCHQKLTLKIISYCPNFQSSWSDRKVQ</sequence>
<name>A6DHQ4_9BACT</name>
<gene>
    <name evidence="1" type="ORF">LNTAR_15012</name>
</gene>
<dbReference type="EMBL" id="ABCK01000003">
    <property type="protein sequence ID" value="EDM29137.1"/>
    <property type="molecule type" value="Genomic_DNA"/>
</dbReference>
<comment type="caution">
    <text evidence="1">The sequence shown here is derived from an EMBL/GenBank/DDBJ whole genome shotgun (WGS) entry which is preliminary data.</text>
</comment>
<evidence type="ECO:0000313" key="1">
    <source>
        <dbReference type="EMBL" id="EDM29137.1"/>
    </source>
</evidence>
<organism evidence="1 2">
    <name type="scientific">Lentisphaera araneosa HTCC2155</name>
    <dbReference type="NCBI Taxonomy" id="313628"/>
    <lineage>
        <taxon>Bacteria</taxon>
        <taxon>Pseudomonadati</taxon>
        <taxon>Lentisphaerota</taxon>
        <taxon>Lentisphaeria</taxon>
        <taxon>Lentisphaerales</taxon>
        <taxon>Lentisphaeraceae</taxon>
        <taxon>Lentisphaera</taxon>
    </lineage>
</organism>
<feature type="non-terminal residue" evidence="1">
    <location>
        <position position="1"/>
    </location>
</feature>
<evidence type="ECO:0000313" key="2">
    <source>
        <dbReference type="Proteomes" id="UP000004947"/>
    </source>
</evidence>